<protein>
    <recommendedName>
        <fullName evidence="4">Threonylcarbamoyl-AMP synthase</fullName>
        <ecNumber evidence="3">2.7.7.87</ecNumber>
    </recommendedName>
    <alternativeName>
        <fullName evidence="11">L-threonylcarbamoyladenylate synthase</fullName>
    </alternativeName>
</protein>
<dbReference type="Proteomes" id="UP001057375">
    <property type="component" value="Unassembled WGS sequence"/>
</dbReference>
<evidence type="ECO:0000256" key="9">
    <source>
        <dbReference type="ARBA" id="ARBA00022741"/>
    </source>
</evidence>
<dbReference type="InterPro" id="IPR017945">
    <property type="entry name" value="DHBP_synth_RibB-like_a/b_dom"/>
</dbReference>
<comment type="caution">
    <text evidence="16">The sequence shown here is derived from an EMBL/GenBank/DDBJ whole genome shotgun (WGS) entry which is preliminary data.</text>
</comment>
<feature type="compositionally biased region" description="Basic and acidic residues" evidence="13">
    <location>
        <begin position="275"/>
        <end position="284"/>
    </location>
</feature>
<evidence type="ECO:0000256" key="8">
    <source>
        <dbReference type="ARBA" id="ARBA00022695"/>
    </source>
</evidence>
<keyword evidence="9" id="KW-0547">Nucleotide-binding</keyword>
<evidence type="ECO:0000256" key="2">
    <source>
        <dbReference type="ARBA" id="ARBA00007663"/>
    </source>
</evidence>
<accession>A0ABQ5KI50</accession>
<keyword evidence="10" id="KW-0067">ATP-binding</keyword>
<comment type="similarity">
    <text evidence="2">Belongs to the SUA5 family.</text>
</comment>
<feature type="domain" description="Threonylcarbamoyl-AMP synthase C-terminal" evidence="15">
    <location>
        <begin position="134"/>
        <end position="236"/>
    </location>
</feature>
<dbReference type="Pfam" id="PF01300">
    <property type="entry name" value="Sua5_yciO_yrdC"/>
    <property type="match status" value="1"/>
</dbReference>
<gene>
    <name evidence="16" type="ORF">ADUPG1_006383</name>
</gene>
<name>A0ABQ5KI50_9EUKA</name>
<evidence type="ECO:0000256" key="6">
    <source>
        <dbReference type="ARBA" id="ARBA00022679"/>
    </source>
</evidence>
<proteinExistence type="inferred from homology"/>
<evidence type="ECO:0000256" key="1">
    <source>
        <dbReference type="ARBA" id="ARBA00004496"/>
    </source>
</evidence>
<keyword evidence="8" id="KW-0548">Nucleotidyltransferase</keyword>
<dbReference type="SUPFAM" id="SSF55821">
    <property type="entry name" value="YrdC/RibB"/>
    <property type="match status" value="1"/>
</dbReference>
<sequence length="1004" mass="111754">MPIDNPCSDLLISLSSKLCKGELVAFPTETVYGLGADATNAEAVKNIFKVKVPPVVMAGGLTVGVRFPDHPVARTLIRHAKVPIAAPLRIDLDIYHRQLPIPRGGFPVSLVESVLKPLDGVTINVFNRASRVEDVKEGELSAPGQLLKHYAPDLPCYLYGGPISKTLEISSASCKGSQTSVQYTVSHSYDSIFIVDIAGHIASLSTKFKHYIDICPDGDLDMAAQSFFHTLRHIEAELKDGTLDIEAIVICDPTILKLDFSHTTSHAVSGVSEESSSRSTKDMSDGTDSSSTIQMKSKSDLLHVSAGALKDRMFRSTSGYTVGGQDIHDPAVMILAAYELALARVENPETFHTLTMKITEYQLTRSPEECCKVITPKIPSSTTSDWSDGFHGDLQKAGIFEKTIPIYEKFTESLPNKLYSQIISGKHPKIKEFVESDLVPFTPQSFLLYLRQFSFHRGIQKFFSTEKQMKLVEKEYLTCYTNELFASMTPKSVFPPKPDQPLDQASFIGNSISKIKQLTSFPSPVLASIACPCDIFRCKRETVLEASFLLGTALSFDIPTTFLFNMIQRFVSSLITSLKRFMLLSTAVIKRCQSCPSLAKAYTRIGNNRNIHAGSLQDINTVLKAIRDDPSHDLAKLPTPYQYLIIPLDVAKRFEAGISPFLQDMKKTGINMNDLAEGIEYDASCVARAVLTSTNMGCMLDPWDLAVSCVVYVLMERSKCNGKSSEIKKRKPPSSGMGSTKDSSSSSMKKVKQVAKSPSRVEEEEKEEMYDVSDSLLKDVLGDDKIHADNEVYRLRIKNSHDRKRKIEERKKNLSLHSSTIETKDTTFVKEKLVEIYKLKLIEEGVVTAEESAISIVKFLTYNIKRMLREHSETANPRVNSSQIRDDDEFAFIPRSQAISTSISTDDPYSSSTISSVTDNYFVKEKLVEIYKLKLIEEGVVTAEESAISIVKFLTYNIKRMLREHSETANPRVNSSQIRDDDEFAFIPRSQAISTSISTDDPCY</sequence>
<keyword evidence="5" id="KW-0963">Cytoplasm</keyword>
<evidence type="ECO:0000256" key="5">
    <source>
        <dbReference type="ARBA" id="ARBA00022490"/>
    </source>
</evidence>
<dbReference type="EMBL" id="BQXS01009950">
    <property type="protein sequence ID" value="GKT32177.1"/>
    <property type="molecule type" value="Genomic_DNA"/>
</dbReference>
<dbReference type="EC" id="2.7.7.87" evidence="3"/>
<feature type="region of interest" description="Disordered" evidence="13">
    <location>
        <begin position="723"/>
        <end position="768"/>
    </location>
</feature>
<evidence type="ECO:0000256" key="4">
    <source>
        <dbReference type="ARBA" id="ARBA00015492"/>
    </source>
</evidence>
<feature type="domain" description="YrdC-like" evidence="14">
    <location>
        <begin position="18"/>
        <end position="51"/>
    </location>
</feature>
<evidence type="ECO:0000256" key="12">
    <source>
        <dbReference type="ARBA" id="ARBA00048366"/>
    </source>
</evidence>
<feature type="compositionally biased region" description="Low complexity" evidence="13">
    <location>
        <begin position="734"/>
        <end position="748"/>
    </location>
</feature>
<keyword evidence="6" id="KW-0808">Transferase</keyword>
<keyword evidence="17" id="KW-1185">Reference proteome</keyword>
<evidence type="ECO:0000256" key="13">
    <source>
        <dbReference type="SAM" id="MobiDB-lite"/>
    </source>
</evidence>
<comment type="subcellular location">
    <subcellularLocation>
        <location evidence="1">Cytoplasm</location>
    </subcellularLocation>
</comment>
<dbReference type="Gene3D" id="3.90.870.10">
    <property type="entry name" value="DHBP synthase"/>
    <property type="match status" value="2"/>
</dbReference>
<evidence type="ECO:0000256" key="11">
    <source>
        <dbReference type="ARBA" id="ARBA00029774"/>
    </source>
</evidence>
<dbReference type="PANTHER" id="PTHR17490">
    <property type="entry name" value="SUA5"/>
    <property type="match status" value="1"/>
</dbReference>
<reference evidence="16" key="1">
    <citation type="submission" date="2022-03" db="EMBL/GenBank/DDBJ databases">
        <title>Draft genome sequence of Aduncisulcus paluster, a free-living microaerophilic Fornicata.</title>
        <authorList>
            <person name="Yuyama I."/>
            <person name="Kume K."/>
            <person name="Tamura T."/>
            <person name="Inagaki Y."/>
            <person name="Hashimoto T."/>
        </authorList>
    </citation>
    <scope>NUCLEOTIDE SEQUENCE</scope>
    <source>
        <strain evidence="16">NY0171</strain>
    </source>
</reference>
<comment type="catalytic activity">
    <reaction evidence="12">
        <text>L-threonine + hydrogencarbonate + ATP = L-threonylcarbamoyladenylate + diphosphate + H2O</text>
        <dbReference type="Rhea" id="RHEA:36407"/>
        <dbReference type="ChEBI" id="CHEBI:15377"/>
        <dbReference type="ChEBI" id="CHEBI:17544"/>
        <dbReference type="ChEBI" id="CHEBI:30616"/>
        <dbReference type="ChEBI" id="CHEBI:33019"/>
        <dbReference type="ChEBI" id="CHEBI:57926"/>
        <dbReference type="ChEBI" id="CHEBI:73682"/>
        <dbReference type="EC" id="2.7.7.87"/>
    </reaction>
</comment>
<feature type="region of interest" description="Disordered" evidence="13">
    <location>
        <begin position="269"/>
        <end position="292"/>
    </location>
</feature>
<organism evidence="16 17">
    <name type="scientific">Aduncisulcus paluster</name>
    <dbReference type="NCBI Taxonomy" id="2918883"/>
    <lineage>
        <taxon>Eukaryota</taxon>
        <taxon>Metamonada</taxon>
        <taxon>Carpediemonas-like organisms</taxon>
        <taxon>Aduncisulcus</taxon>
    </lineage>
</organism>
<dbReference type="InterPro" id="IPR038385">
    <property type="entry name" value="Sua5/YwlC_C"/>
</dbReference>
<dbReference type="Gene3D" id="3.40.50.11030">
    <property type="entry name" value="Threonylcarbamoyl-AMP synthase, C-terminal domain"/>
    <property type="match status" value="1"/>
</dbReference>
<evidence type="ECO:0000259" key="14">
    <source>
        <dbReference type="Pfam" id="PF01300"/>
    </source>
</evidence>
<dbReference type="PANTHER" id="PTHR17490:SF16">
    <property type="entry name" value="THREONYLCARBAMOYL-AMP SYNTHASE"/>
    <property type="match status" value="1"/>
</dbReference>
<dbReference type="Pfam" id="PF03481">
    <property type="entry name" value="Sua5_C"/>
    <property type="match status" value="1"/>
</dbReference>
<evidence type="ECO:0000313" key="16">
    <source>
        <dbReference type="EMBL" id="GKT32177.1"/>
    </source>
</evidence>
<keyword evidence="7" id="KW-0819">tRNA processing</keyword>
<evidence type="ECO:0000256" key="3">
    <source>
        <dbReference type="ARBA" id="ARBA00012584"/>
    </source>
</evidence>
<evidence type="ECO:0000259" key="15">
    <source>
        <dbReference type="Pfam" id="PF03481"/>
    </source>
</evidence>
<dbReference type="InterPro" id="IPR005145">
    <property type="entry name" value="Sua5_C"/>
</dbReference>
<dbReference type="InterPro" id="IPR006070">
    <property type="entry name" value="Sua5-like_dom"/>
</dbReference>
<evidence type="ECO:0000256" key="7">
    <source>
        <dbReference type="ARBA" id="ARBA00022694"/>
    </source>
</evidence>
<dbReference type="InterPro" id="IPR050156">
    <property type="entry name" value="TC-AMP_synthase_SUA5"/>
</dbReference>
<evidence type="ECO:0000256" key="10">
    <source>
        <dbReference type="ARBA" id="ARBA00022840"/>
    </source>
</evidence>
<evidence type="ECO:0000313" key="17">
    <source>
        <dbReference type="Proteomes" id="UP001057375"/>
    </source>
</evidence>